<comment type="similarity">
    <text evidence="1 4">Belongs to the UDP-glycosyltransferase family.</text>
</comment>
<dbReference type="GO" id="GO:0008194">
    <property type="term" value="F:UDP-glycosyltransferase activity"/>
    <property type="evidence" value="ECO:0007669"/>
    <property type="project" value="InterPro"/>
</dbReference>
<reference evidence="6" key="2">
    <citation type="journal article" date="2024" name="Plant">
        <title>Genomic evolution and insights into agronomic trait innovations of Sesamum species.</title>
        <authorList>
            <person name="Miao H."/>
            <person name="Wang L."/>
            <person name="Qu L."/>
            <person name="Liu H."/>
            <person name="Sun Y."/>
            <person name="Le M."/>
            <person name="Wang Q."/>
            <person name="Wei S."/>
            <person name="Zheng Y."/>
            <person name="Lin W."/>
            <person name="Duan Y."/>
            <person name="Cao H."/>
            <person name="Xiong S."/>
            <person name="Wang X."/>
            <person name="Wei L."/>
            <person name="Li C."/>
            <person name="Ma Q."/>
            <person name="Ju M."/>
            <person name="Zhao R."/>
            <person name="Li G."/>
            <person name="Mu C."/>
            <person name="Tian Q."/>
            <person name="Mei H."/>
            <person name="Zhang T."/>
            <person name="Gao T."/>
            <person name="Zhang H."/>
        </authorList>
    </citation>
    <scope>NUCLEOTIDE SEQUENCE</scope>
    <source>
        <strain evidence="6">KEN1</strain>
    </source>
</reference>
<protein>
    <recommendedName>
        <fullName evidence="5">Glycosyltransferase</fullName>
        <ecNumber evidence="5">2.4.1.-</ecNumber>
    </recommendedName>
</protein>
<evidence type="ECO:0000256" key="2">
    <source>
        <dbReference type="ARBA" id="ARBA00022676"/>
    </source>
</evidence>
<keyword evidence="2 4" id="KW-0328">Glycosyltransferase</keyword>
<gene>
    <name evidence="6" type="ORF">Slati_1020900</name>
</gene>
<dbReference type="FunFam" id="3.40.50.2000:FF:000056">
    <property type="entry name" value="Glycosyltransferase"/>
    <property type="match status" value="1"/>
</dbReference>
<evidence type="ECO:0000256" key="4">
    <source>
        <dbReference type="RuleBase" id="RU003718"/>
    </source>
</evidence>
<dbReference type="AlphaFoldDB" id="A0AAW2XS31"/>
<accession>A0AAW2XS31</accession>
<organism evidence="6">
    <name type="scientific">Sesamum latifolium</name>
    <dbReference type="NCBI Taxonomy" id="2727402"/>
    <lineage>
        <taxon>Eukaryota</taxon>
        <taxon>Viridiplantae</taxon>
        <taxon>Streptophyta</taxon>
        <taxon>Embryophyta</taxon>
        <taxon>Tracheophyta</taxon>
        <taxon>Spermatophyta</taxon>
        <taxon>Magnoliopsida</taxon>
        <taxon>eudicotyledons</taxon>
        <taxon>Gunneridae</taxon>
        <taxon>Pentapetalae</taxon>
        <taxon>asterids</taxon>
        <taxon>lamiids</taxon>
        <taxon>Lamiales</taxon>
        <taxon>Pedaliaceae</taxon>
        <taxon>Sesamum</taxon>
    </lineage>
</organism>
<dbReference type="PROSITE" id="PS00375">
    <property type="entry name" value="UDPGT"/>
    <property type="match status" value="1"/>
</dbReference>
<dbReference type="PANTHER" id="PTHR48046:SF6">
    <property type="entry name" value="GLYCOSYLTRANSFERASE"/>
    <property type="match status" value="1"/>
</dbReference>
<dbReference type="EC" id="2.4.1.-" evidence="5"/>
<dbReference type="PANTHER" id="PTHR48046">
    <property type="entry name" value="UDP-GLYCOSYLTRANSFERASE 72E1"/>
    <property type="match status" value="1"/>
</dbReference>
<dbReference type="Gene3D" id="3.40.50.2000">
    <property type="entry name" value="Glycogen Phosphorylase B"/>
    <property type="match status" value="2"/>
</dbReference>
<reference evidence="6" key="1">
    <citation type="submission" date="2020-06" db="EMBL/GenBank/DDBJ databases">
        <authorList>
            <person name="Li T."/>
            <person name="Hu X."/>
            <person name="Zhang T."/>
            <person name="Song X."/>
            <person name="Zhang H."/>
            <person name="Dai N."/>
            <person name="Sheng W."/>
            <person name="Hou X."/>
            <person name="Wei L."/>
        </authorList>
    </citation>
    <scope>NUCLEOTIDE SEQUENCE</scope>
    <source>
        <strain evidence="6">KEN1</strain>
        <tissue evidence="6">Leaf</tissue>
    </source>
</reference>
<evidence type="ECO:0000256" key="5">
    <source>
        <dbReference type="RuleBase" id="RU362057"/>
    </source>
</evidence>
<dbReference type="InterPro" id="IPR035595">
    <property type="entry name" value="UDP_glycos_trans_CS"/>
</dbReference>
<dbReference type="CDD" id="cd03784">
    <property type="entry name" value="GT1_Gtf-like"/>
    <property type="match status" value="1"/>
</dbReference>
<dbReference type="InterPro" id="IPR002213">
    <property type="entry name" value="UDP_glucos_trans"/>
</dbReference>
<evidence type="ECO:0000313" key="6">
    <source>
        <dbReference type="EMBL" id="KAL0456817.1"/>
    </source>
</evidence>
<evidence type="ECO:0000256" key="1">
    <source>
        <dbReference type="ARBA" id="ARBA00009995"/>
    </source>
</evidence>
<dbReference type="FunFam" id="3.40.50.2000:FF:000054">
    <property type="entry name" value="Glycosyltransferase"/>
    <property type="match status" value="1"/>
</dbReference>
<keyword evidence="3 4" id="KW-0808">Transferase</keyword>
<sequence length="401" mass="44139">METSQAVQPRIAILPSPGMGHLIPLAELAKNLISRHSFSVTFIIPTDANTSHLQAQKSFLQALPHSISCIFLPPISFTDLPDDTKIESRISLSVNRSIPHLRRALSMLHESGTRLSALVVDILGVFALDVAREFSIPPYIFFFSNAMALSLVLHLPELDEVTACEYKDLLEPVRLPGCIPLKGKDLPDHFQDRANEAYKFALEKCKKYQLAEGIIVNSFLDLEPGTFKALKDERWCKVPVYAIGPMIQTGSGSNSSSHCLKWLDDQPDGSVLYVSFGSGGTLSHDQLIELAVGLEMSGERFLWVVKSPDEKASNAAFFSVQSVADPLDFLPRGFLERTKKRGLVVSSWAPQNRVLAHRATGGFLTHCGWNSCLDGITNGVPLIAWPLFAEQRMNAALLTEG</sequence>
<proteinExistence type="inferred from homology"/>
<dbReference type="EMBL" id="JACGWN010000003">
    <property type="protein sequence ID" value="KAL0456817.1"/>
    <property type="molecule type" value="Genomic_DNA"/>
</dbReference>
<evidence type="ECO:0000256" key="3">
    <source>
        <dbReference type="ARBA" id="ARBA00022679"/>
    </source>
</evidence>
<name>A0AAW2XS31_9LAMI</name>
<dbReference type="SUPFAM" id="SSF53756">
    <property type="entry name" value="UDP-Glycosyltransferase/glycogen phosphorylase"/>
    <property type="match status" value="1"/>
</dbReference>
<comment type="caution">
    <text evidence="6">The sequence shown here is derived from an EMBL/GenBank/DDBJ whole genome shotgun (WGS) entry which is preliminary data.</text>
</comment>
<dbReference type="Pfam" id="PF00201">
    <property type="entry name" value="UDPGT"/>
    <property type="match status" value="1"/>
</dbReference>